<comment type="caution">
    <text evidence="2">The sequence shown here is derived from an EMBL/GenBank/DDBJ whole genome shotgun (WGS) entry which is preliminary data.</text>
</comment>
<gene>
    <name evidence="2" type="ORF">F9962_12050</name>
</gene>
<protein>
    <submittedName>
        <fullName evidence="2">Uncharacterized protein</fullName>
    </submittedName>
</protein>
<dbReference type="Proteomes" id="UP000440773">
    <property type="component" value="Unassembled WGS sequence"/>
</dbReference>
<evidence type="ECO:0000313" key="3">
    <source>
        <dbReference type="Proteomes" id="UP000440773"/>
    </source>
</evidence>
<name>A0A7J5L132_BACSE</name>
<dbReference type="RefSeq" id="WP_151870889.1">
    <property type="nucleotide sequence ID" value="NZ_WCLO01000043.1"/>
</dbReference>
<evidence type="ECO:0000256" key="1">
    <source>
        <dbReference type="SAM" id="MobiDB-lite"/>
    </source>
</evidence>
<organism evidence="2 3">
    <name type="scientific">Bacteroides stercoris</name>
    <dbReference type="NCBI Taxonomy" id="46506"/>
    <lineage>
        <taxon>Bacteria</taxon>
        <taxon>Pseudomonadati</taxon>
        <taxon>Bacteroidota</taxon>
        <taxon>Bacteroidia</taxon>
        <taxon>Bacteroidales</taxon>
        <taxon>Bacteroidaceae</taxon>
        <taxon>Bacteroides</taxon>
    </lineage>
</organism>
<proteinExistence type="predicted"/>
<reference evidence="2 3" key="1">
    <citation type="journal article" date="2019" name="Nat. Med.">
        <title>A library of human gut bacterial isolates paired with longitudinal multiomics data enables mechanistic microbiome research.</title>
        <authorList>
            <person name="Poyet M."/>
            <person name="Groussin M."/>
            <person name="Gibbons S.M."/>
            <person name="Avila-Pacheco J."/>
            <person name="Jiang X."/>
            <person name="Kearney S.M."/>
            <person name="Perrotta A.R."/>
            <person name="Berdy B."/>
            <person name="Zhao S."/>
            <person name="Lieberman T.D."/>
            <person name="Swanson P.K."/>
            <person name="Smith M."/>
            <person name="Roesemann S."/>
            <person name="Alexander J.E."/>
            <person name="Rich S.A."/>
            <person name="Livny J."/>
            <person name="Vlamakis H."/>
            <person name="Clish C."/>
            <person name="Bullock K."/>
            <person name="Deik A."/>
            <person name="Scott J."/>
            <person name="Pierce K.A."/>
            <person name="Xavier R.J."/>
            <person name="Alm E.J."/>
        </authorList>
    </citation>
    <scope>NUCLEOTIDE SEQUENCE [LARGE SCALE GENOMIC DNA]</scope>
    <source>
        <strain evidence="2 3">BIOML-A17</strain>
    </source>
</reference>
<accession>A0A7J5L132</accession>
<dbReference type="EMBL" id="WCLP01000031">
    <property type="protein sequence ID" value="KAB5280554.1"/>
    <property type="molecule type" value="Genomic_DNA"/>
</dbReference>
<evidence type="ECO:0000313" key="2">
    <source>
        <dbReference type="EMBL" id="KAB5280554.1"/>
    </source>
</evidence>
<feature type="region of interest" description="Disordered" evidence="1">
    <location>
        <begin position="57"/>
        <end position="80"/>
    </location>
</feature>
<sequence length="145" mass="16518">MNKYMGWVLYDEPSEGFSIDRHTGSPLSGYDFYTNGRSILNGGIRILVKASGVPVDSMTANHPPARESVPKGKEPKEGPMISREVRQRVNAFARESFKVKLLQEIEFDLLVCRLEGWNMESYVCEIKGLIDDIFQKMTDKERSKL</sequence>
<feature type="compositionally biased region" description="Basic and acidic residues" evidence="1">
    <location>
        <begin position="64"/>
        <end position="80"/>
    </location>
</feature>
<dbReference type="AlphaFoldDB" id="A0A7J5L132"/>